<dbReference type="SUPFAM" id="SSF48403">
    <property type="entry name" value="Ankyrin repeat"/>
    <property type="match status" value="1"/>
</dbReference>
<dbReference type="EMBL" id="JANJYI010000006">
    <property type="protein sequence ID" value="KAK2644572.1"/>
    <property type="molecule type" value="Genomic_DNA"/>
</dbReference>
<evidence type="ECO:0000313" key="2">
    <source>
        <dbReference type="EMBL" id="KAK2644572.1"/>
    </source>
</evidence>
<dbReference type="Gene3D" id="1.25.40.20">
    <property type="entry name" value="Ankyrin repeat-containing domain"/>
    <property type="match status" value="1"/>
</dbReference>
<sequence>MTVAKDNPFHIAVHSQREEPLQQLLDQVSVHMYASVLNTTNAYENTVLHEAAINHNIKAVKLLVGGGYVTGEQLLERNMSGHTPLFKAAGFGSTKVVKYLASRPNQTIGSAGNKKLHDAHRINEDGFSTLQAAVGGEHFGIPIGDDNYDDVDHIFYGEVKVDQNDGEVGDNQNPSPQGKISIPTSNDNCIDVINIPDGEVDQNVGEVGDNQNPSPKWKICKA</sequence>
<dbReference type="InterPro" id="IPR002110">
    <property type="entry name" value="Ankyrin_rpt"/>
</dbReference>
<evidence type="ECO:0000256" key="1">
    <source>
        <dbReference type="SAM" id="MobiDB-lite"/>
    </source>
</evidence>
<feature type="region of interest" description="Disordered" evidence="1">
    <location>
        <begin position="163"/>
        <end position="186"/>
    </location>
</feature>
<dbReference type="InterPro" id="IPR036770">
    <property type="entry name" value="Ankyrin_rpt-contain_sf"/>
</dbReference>
<dbReference type="Proteomes" id="UP001280121">
    <property type="component" value="Unassembled WGS sequence"/>
</dbReference>
<comment type="caution">
    <text evidence="2">The sequence shown here is derived from an EMBL/GenBank/DDBJ whole genome shotgun (WGS) entry which is preliminary data.</text>
</comment>
<evidence type="ECO:0008006" key="4">
    <source>
        <dbReference type="Google" id="ProtNLM"/>
    </source>
</evidence>
<organism evidence="2 3">
    <name type="scientific">Dipteronia dyeriana</name>
    <dbReference type="NCBI Taxonomy" id="168575"/>
    <lineage>
        <taxon>Eukaryota</taxon>
        <taxon>Viridiplantae</taxon>
        <taxon>Streptophyta</taxon>
        <taxon>Embryophyta</taxon>
        <taxon>Tracheophyta</taxon>
        <taxon>Spermatophyta</taxon>
        <taxon>Magnoliopsida</taxon>
        <taxon>eudicotyledons</taxon>
        <taxon>Gunneridae</taxon>
        <taxon>Pentapetalae</taxon>
        <taxon>rosids</taxon>
        <taxon>malvids</taxon>
        <taxon>Sapindales</taxon>
        <taxon>Sapindaceae</taxon>
        <taxon>Hippocastanoideae</taxon>
        <taxon>Acereae</taxon>
        <taxon>Dipteronia</taxon>
    </lineage>
</organism>
<dbReference type="PANTHER" id="PTHR24121:SF29">
    <property type="match status" value="1"/>
</dbReference>
<reference evidence="2" key="1">
    <citation type="journal article" date="2023" name="Plant J.">
        <title>Genome sequences and population genomics provide insights into the demographic history, inbreeding, and mutation load of two 'living fossil' tree species of Dipteronia.</title>
        <authorList>
            <person name="Feng Y."/>
            <person name="Comes H.P."/>
            <person name="Chen J."/>
            <person name="Zhu S."/>
            <person name="Lu R."/>
            <person name="Zhang X."/>
            <person name="Li P."/>
            <person name="Qiu J."/>
            <person name="Olsen K.M."/>
            <person name="Qiu Y."/>
        </authorList>
    </citation>
    <scope>NUCLEOTIDE SEQUENCE</scope>
    <source>
        <strain evidence="2">KIB01</strain>
    </source>
</reference>
<proteinExistence type="predicted"/>
<keyword evidence="3" id="KW-1185">Reference proteome</keyword>
<feature type="compositionally biased region" description="Polar residues" evidence="1">
    <location>
        <begin position="170"/>
        <end position="186"/>
    </location>
</feature>
<feature type="region of interest" description="Disordered" evidence="1">
    <location>
        <begin position="199"/>
        <end position="222"/>
    </location>
</feature>
<name>A0AAD9TYP9_9ROSI</name>
<dbReference type="AlphaFoldDB" id="A0AAD9TYP9"/>
<evidence type="ECO:0000313" key="3">
    <source>
        <dbReference type="Proteomes" id="UP001280121"/>
    </source>
</evidence>
<protein>
    <recommendedName>
        <fullName evidence="4">Ankyrin repeat protein</fullName>
    </recommendedName>
</protein>
<dbReference type="SMART" id="SM00248">
    <property type="entry name" value="ANK"/>
    <property type="match status" value="3"/>
</dbReference>
<dbReference type="PANTHER" id="PTHR24121">
    <property type="entry name" value="NO MECHANORECEPTOR POTENTIAL C, ISOFORM D-RELATED"/>
    <property type="match status" value="1"/>
</dbReference>
<accession>A0AAD9TYP9</accession>
<gene>
    <name evidence="2" type="ORF">Ddye_019767</name>
</gene>